<dbReference type="InterPro" id="IPR036873">
    <property type="entry name" value="Rhodanese-like_dom_sf"/>
</dbReference>
<gene>
    <name evidence="2" type="ORF">KSB_48820</name>
</gene>
<dbReference type="InterPro" id="IPR001763">
    <property type="entry name" value="Rhodanese-like_dom"/>
</dbReference>
<dbReference type="PROSITE" id="PS50206">
    <property type="entry name" value="RHODANESE_3"/>
    <property type="match status" value="1"/>
</dbReference>
<dbReference type="PANTHER" id="PTHR45431">
    <property type="entry name" value="RHODANESE-LIKE DOMAIN-CONTAINING PROTEIN 15, CHLOROPLASTIC"/>
    <property type="match status" value="1"/>
</dbReference>
<evidence type="ECO:0000313" key="3">
    <source>
        <dbReference type="Proteomes" id="UP000654345"/>
    </source>
</evidence>
<evidence type="ECO:0000313" key="2">
    <source>
        <dbReference type="EMBL" id="GHO56407.1"/>
    </source>
</evidence>
<dbReference type="SMART" id="SM00450">
    <property type="entry name" value="RHOD"/>
    <property type="match status" value="1"/>
</dbReference>
<protein>
    <submittedName>
        <fullName evidence="2">Rhodanese-like domain-containing protein</fullName>
    </submittedName>
</protein>
<dbReference type="EMBL" id="BNJG01000002">
    <property type="protein sequence ID" value="GHO56407.1"/>
    <property type="molecule type" value="Genomic_DNA"/>
</dbReference>
<comment type="caution">
    <text evidence="2">The sequence shown here is derived from an EMBL/GenBank/DDBJ whole genome shotgun (WGS) entry which is preliminary data.</text>
</comment>
<keyword evidence="3" id="KW-1185">Reference proteome</keyword>
<reference evidence="2 3" key="1">
    <citation type="journal article" date="2021" name="Int. J. Syst. Evol. Microbiol.">
        <title>Reticulibacter mediterranei gen. nov., sp. nov., within the new family Reticulibacteraceae fam. nov., and Ktedonospora formicarum gen. nov., sp. nov., Ktedonobacter robiniae sp. nov., Dictyobacter formicarum sp. nov. and Dictyobacter arantiisoli sp. nov., belonging to the class Ktedonobacteria.</title>
        <authorList>
            <person name="Yabe S."/>
            <person name="Zheng Y."/>
            <person name="Wang C.M."/>
            <person name="Sakai Y."/>
            <person name="Abe K."/>
            <person name="Yokota A."/>
            <person name="Donadio S."/>
            <person name="Cavaletti L."/>
            <person name="Monciardini P."/>
        </authorList>
    </citation>
    <scope>NUCLEOTIDE SEQUENCE [LARGE SCALE GENOMIC DNA]</scope>
    <source>
        <strain evidence="2 3">SOSP1-30</strain>
    </source>
</reference>
<proteinExistence type="predicted"/>
<dbReference type="Pfam" id="PF00581">
    <property type="entry name" value="Rhodanese"/>
    <property type="match status" value="1"/>
</dbReference>
<dbReference type="Gene3D" id="3.40.250.10">
    <property type="entry name" value="Rhodanese-like domain"/>
    <property type="match status" value="1"/>
</dbReference>
<sequence length="141" mass="15272">MSTPNSEQGKSAIQIVAEARKTIPELTVAQAREKLDQGQIGLLLDVREPVEWEKGHIPGAVLAPRGMLEWYADPTTPYAKPELTTKRDAHIIVACASGGRSMLAAQTLQSMGYTNVVSMAGGFNEWSKQGFPTEEGTAEMK</sequence>
<dbReference type="InterPro" id="IPR052367">
    <property type="entry name" value="Thiosulfate_ST/Rhodanese-like"/>
</dbReference>
<evidence type="ECO:0000259" key="1">
    <source>
        <dbReference type="PROSITE" id="PS50206"/>
    </source>
</evidence>
<organism evidence="2 3">
    <name type="scientific">Ktedonobacter robiniae</name>
    <dbReference type="NCBI Taxonomy" id="2778365"/>
    <lineage>
        <taxon>Bacteria</taxon>
        <taxon>Bacillati</taxon>
        <taxon>Chloroflexota</taxon>
        <taxon>Ktedonobacteria</taxon>
        <taxon>Ktedonobacterales</taxon>
        <taxon>Ktedonobacteraceae</taxon>
        <taxon>Ktedonobacter</taxon>
    </lineage>
</organism>
<dbReference type="PANTHER" id="PTHR45431:SF3">
    <property type="entry name" value="RHODANESE-LIKE DOMAIN-CONTAINING PROTEIN 15, CHLOROPLASTIC"/>
    <property type="match status" value="1"/>
</dbReference>
<dbReference type="Proteomes" id="UP000654345">
    <property type="component" value="Unassembled WGS sequence"/>
</dbReference>
<dbReference type="SUPFAM" id="SSF52821">
    <property type="entry name" value="Rhodanese/Cell cycle control phosphatase"/>
    <property type="match status" value="1"/>
</dbReference>
<feature type="domain" description="Rhodanese" evidence="1">
    <location>
        <begin position="42"/>
        <end position="135"/>
    </location>
</feature>
<dbReference type="RefSeq" id="WP_201372906.1">
    <property type="nucleotide sequence ID" value="NZ_BNJG01000002.1"/>
</dbReference>
<name>A0ABQ3UUR3_9CHLR</name>
<accession>A0ABQ3UUR3</accession>